<evidence type="ECO:0000313" key="1">
    <source>
        <dbReference type="EMBL" id="JAH12812.1"/>
    </source>
</evidence>
<organism evidence="1">
    <name type="scientific">Anguilla anguilla</name>
    <name type="common">European freshwater eel</name>
    <name type="synonym">Muraena anguilla</name>
    <dbReference type="NCBI Taxonomy" id="7936"/>
    <lineage>
        <taxon>Eukaryota</taxon>
        <taxon>Metazoa</taxon>
        <taxon>Chordata</taxon>
        <taxon>Craniata</taxon>
        <taxon>Vertebrata</taxon>
        <taxon>Euteleostomi</taxon>
        <taxon>Actinopterygii</taxon>
        <taxon>Neopterygii</taxon>
        <taxon>Teleostei</taxon>
        <taxon>Anguilliformes</taxon>
        <taxon>Anguillidae</taxon>
        <taxon>Anguilla</taxon>
    </lineage>
</organism>
<name>A0A0E9Q8I3_ANGAN</name>
<dbReference type="AlphaFoldDB" id="A0A0E9Q8I3"/>
<reference evidence="1" key="1">
    <citation type="submission" date="2014-11" db="EMBL/GenBank/DDBJ databases">
        <authorList>
            <person name="Amaro Gonzalez C."/>
        </authorList>
    </citation>
    <scope>NUCLEOTIDE SEQUENCE</scope>
</reference>
<reference evidence="1" key="2">
    <citation type="journal article" date="2015" name="Fish Shellfish Immunol.">
        <title>Early steps in the European eel (Anguilla anguilla)-Vibrio vulnificus interaction in the gills: Role of the RtxA13 toxin.</title>
        <authorList>
            <person name="Callol A."/>
            <person name="Pajuelo D."/>
            <person name="Ebbesson L."/>
            <person name="Teles M."/>
            <person name="MacKenzie S."/>
            <person name="Amaro C."/>
        </authorList>
    </citation>
    <scope>NUCLEOTIDE SEQUENCE</scope>
</reference>
<sequence length="30" mass="3586">MTLPFQRNLEFLSVLQTSQHRVTFHRQTLG</sequence>
<proteinExistence type="predicted"/>
<dbReference type="EMBL" id="GBXM01095765">
    <property type="protein sequence ID" value="JAH12812.1"/>
    <property type="molecule type" value="Transcribed_RNA"/>
</dbReference>
<accession>A0A0E9Q8I3</accession>
<protein>
    <submittedName>
        <fullName evidence="1">Uncharacterized protein</fullName>
    </submittedName>
</protein>